<evidence type="ECO:0000256" key="1">
    <source>
        <dbReference type="SAM" id="MobiDB-lite"/>
    </source>
</evidence>
<feature type="compositionally biased region" description="Acidic residues" evidence="1">
    <location>
        <begin position="197"/>
        <end position="209"/>
    </location>
</feature>
<organism evidence="2 3">
    <name type="scientific">Pseudonocardia eucalypti</name>
    <dbReference type="NCBI Taxonomy" id="648755"/>
    <lineage>
        <taxon>Bacteria</taxon>
        <taxon>Bacillati</taxon>
        <taxon>Actinomycetota</taxon>
        <taxon>Actinomycetes</taxon>
        <taxon>Pseudonocardiales</taxon>
        <taxon>Pseudonocardiaceae</taxon>
        <taxon>Pseudonocardia</taxon>
    </lineage>
</organism>
<evidence type="ECO:0000313" key="2">
    <source>
        <dbReference type="EMBL" id="GAA5150362.1"/>
    </source>
</evidence>
<dbReference type="EMBL" id="BAABJP010000007">
    <property type="protein sequence ID" value="GAA5150362.1"/>
    <property type="molecule type" value="Genomic_DNA"/>
</dbReference>
<keyword evidence="3" id="KW-1185">Reference proteome</keyword>
<name>A0ABP9PQ47_9PSEU</name>
<dbReference type="Proteomes" id="UP001428817">
    <property type="component" value="Unassembled WGS sequence"/>
</dbReference>
<proteinExistence type="predicted"/>
<protein>
    <recommendedName>
        <fullName evidence="4">Primosomal protein</fullName>
    </recommendedName>
</protein>
<reference evidence="3" key="1">
    <citation type="journal article" date="2019" name="Int. J. Syst. Evol. Microbiol.">
        <title>The Global Catalogue of Microorganisms (GCM) 10K type strain sequencing project: providing services to taxonomists for standard genome sequencing and annotation.</title>
        <authorList>
            <consortium name="The Broad Institute Genomics Platform"/>
            <consortium name="The Broad Institute Genome Sequencing Center for Infectious Disease"/>
            <person name="Wu L."/>
            <person name="Ma J."/>
        </authorList>
    </citation>
    <scope>NUCLEOTIDE SEQUENCE [LARGE SCALE GENOMIC DNA]</scope>
    <source>
        <strain evidence="3">JCM 18303</strain>
    </source>
</reference>
<gene>
    <name evidence="2" type="ORF">GCM10023321_15560</name>
</gene>
<dbReference type="RefSeq" id="WP_185064241.1">
    <property type="nucleotide sequence ID" value="NZ_BAABJP010000007.1"/>
</dbReference>
<feature type="region of interest" description="Disordered" evidence="1">
    <location>
        <begin position="195"/>
        <end position="218"/>
    </location>
</feature>
<accession>A0ABP9PQ47</accession>
<evidence type="ECO:0000313" key="3">
    <source>
        <dbReference type="Proteomes" id="UP001428817"/>
    </source>
</evidence>
<evidence type="ECO:0008006" key="4">
    <source>
        <dbReference type="Google" id="ProtNLM"/>
    </source>
</evidence>
<sequence>MAMDIVPIQLSLTAGDLITLWAPRWRAEGEEWEGFLGNEESLHAFPDAATLAAYVRTVPSHDLADHPAWPLMAQLGPAELVPEENQCYDLVGVPEIVAQEPDTWTIGELSAITTVVRSLADTCGLDKVHDVLNSAEAFALLERDSWVFSSRDSKRLWTELADAVVNRWDEVIDELDGIVTVPEVDKVALAAAQREVDEADEAGEAETEEEPGKAVAPAGDATEAIAFWERVGIDPILISTDDTDHYTLRCYVDDKPVFLGSGGRIDTCGSARALVRFLADDGATGHDLTKASTWSEVAEKATAGELAVVVDPQNTYQLIGLTDDLLDGPTEVDPNQLDLAVELLLDVGRWGGDEGPEIALAPSASLGWLTSFVLRPDPSRLAPSPPFDAEAARWSALVDDLNKRLRPR</sequence>
<comment type="caution">
    <text evidence="2">The sequence shown here is derived from an EMBL/GenBank/DDBJ whole genome shotgun (WGS) entry which is preliminary data.</text>
</comment>